<dbReference type="InterPro" id="IPR036291">
    <property type="entry name" value="NAD(P)-bd_dom_sf"/>
</dbReference>
<dbReference type="PIRSF" id="PIRSF001439">
    <property type="entry name" value="CryM"/>
    <property type="match status" value="1"/>
</dbReference>
<dbReference type="GO" id="GO:0005737">
    <property type="term" value="C:cytoplasm"/>
    <property type="evidence" value="ECO:0007669"/>
    <property type="project" value="TreeGrafter"/>
</dbReference>
<dbReference type="Pfam" id="PF02423">
    <property type="entry name" value="OCD_Mu_crystall"/>
    <property type="match status" value="1"/>
</dbReference>
<dbReference type="InterPro" id="IPR003462">
    <property type="entry name" value="ODC_Mu_crystall"/>
</dbReference>
<dbReference type="SUPFAM" id="SSF51735">
    <property type="entry name" value="NAD(P)-binding Rossmann-fold domains"/>
    <property type="match status" value="1"/>
</dbReference>
<dbReference type="OrthoDB" id="4311033at2"/>
<dbReference type="PANTHER" id="PTHR13812">
    <property type="entry name" value="KETIMINE REDUCTASE MU-CRYSTALLIN"/>
    <property type="match status" value="1"/>
</dbReference>
<name>A0A7J9V0M2_9MICO</name>
<keyword evidence="2" id="KW-1185">Reference proteome</keyword>
<reference evidence="1 2" key="1">
    <citation type="submission" date="2019-10" db="EMBL/GenBank/DDBJ databases">
        <title>Georgenia wutianyii sp. nov. and Georgenia yuyongxinii sp. nov. isolated from plateau pika (Ochotona curzoniae) in the Qinghai-Tibet plateau of China.</title>
        <authorList>
            <person name="Tian Z."/>
        </authorList>
    </citation>
    <scope>NUCLEOTIDE SEQUENCE [LARGE SCALE GENOMIC DNA]</scope>
    <source>
        <strain evidence="1 2">JCM 15130</strain>
    </source>
</reference>
<protein>
    <submittedName>
        <fullName evidence="1">Ornithine cyclodeaminase family protein</fullName>
    </submittedName>
</protein>
<evidence type="ECO:0000313" key="2">
    <source>
        <dbReference type="Proteomes" id="UP000429644"/>
    </source>
</evidence>
<sequence length="307" mass="32308">MYSSADMAASASVVDAVDALGAALRLGLDPESDAPRSRVRTETGDLLVMPSAMAEASGVKLLTLTHDNPARGLPVIQGVYVLFEGADQSPVALLDGIALTNLRTSAVSALAVRHLTPEGAAPASLTIFGTGPQARAHLGAMAAVRQLARVTVVGRDPEALEWFVREGEVRELPLDTKLAGEGDPVAEADLICCCTNAREPLFDGAAVRDDAVVVAMGAHTPDAREVDSRLVTRSTVVVESRSSALREAGDVVLAIAEGAMSEEALMTLRELVTAPAELPRRPRLFKSTGMPWEDLVVANQIHRGGHR</sequence>
<comment type="caution">
    <text evidence="1">The sequence shown here is derived from an EMBL/GenBank/DDBJ whole genome shotgun (WGS) entry which is preliminary data.</text>
</comment>
<organism evidence="1 2">
    <name type="scientific">Georgenia ruanii</name>
    <dbReference type="NCBI Taxonomy" id="348442"/>
    <lineage>
        <taxon>Bacteria</taxon>
        <taxon>Bacillati</taxon>
        <taxon>Actinomycetota</taxon>
        <taxon>Actinomycetes</taxon>
        <taxon>Micrococcales</taxon>
        <taxon>Bogoriellaceae</taxon>
        <taxon>Georgenia</taxon>
    </lineage>
</organism>
<dbReference type="AlphaFoldDB" id="A0A7J9V0M2"/>
<dbReference type="Gene3D" id="3.40.50.720">
    <property type="entry name" value="NAD(P)-binding Rossmann-like Domain"/>
    <property type="match status" value="1"/>
</dbReference>
<dbReference type="EMBL" id="WHPD01003718">
    <property type="protein sequence ID" value="MPV90431.1"/>
    <property type="molecule type" value="Genomic_DNA"/>
</dbReference>
<dbReference type="Proteomes" id="UP000429644">
    <property type="component" value="Unassembled WGS sequence"/>
</dbReference>
<dbReference type="PANTHER" id="PTHR13812:SF19">
    <property type="entry name" value="KETIMINE REDUCTASE MU-CRYSTALLIN"/>
    <property type="match status" value="1"/>
</dbReference>
<gene>
    <name evidence="1" type="ORF">GB882_17285</name>
</gene>
<dbReference type="Gene3D" id="3.30.1780.10">
    <property type="entry name" value="ornithine cyclodeaminase, domain 1"/>
    <property type="match status" value="1"/>
</dbReference>
<evidence type="ECO:0000313" key="1">
    <source>
        <dbReference type="EMBL" id="MPV90431.1"/>
    </source>
</evidence>
<accession>A0A7J9V0M2</accession>
<proteinExistence type="predicted"/>
<dbReference type="InterPro" id="IPR023401">
    <property type="entry name" value="ODC_N"/>
</dbReference>